<dbReference type="GeneID" id="25283047"/>
<dbReference type="Gene3D" id="2.130.10.10">
    <property type="entry name" value="YVTN repeat-like/Quinoprotein amine dehydrogenase"/>
    <property type="match status" value="1"/>
</dbReference>
<comment type="caution">
    <text evidence="2">The sequence shown here is derived from an EMBL/GenBank/DDBJ whole genome shotgun (WGS) entry which is preliminary data.</text>
</comment>
<dbReference type="RefSeq" id="XP_013257974.1">
    <property type="nucleotide sequence ID" value="XM_013402520.1"/>
</dbReference>
<dbReference type="PANTHER" id="PTHR13211">
    <property type="entry name" value="TELOMERASE CAJAL BODY PROTEIN 1"/>
    <property type="match status" value="1"/>
</dbReference>
<dbReference type="AlphaFoldDB" id="A0A072P5M2"/>
<dbReference type="OrthoDB" id="239865at2759"/>
<dbReference type="STRING" id="1182545.A0A072P5M2"/>
<dbReference type="Proteomes" id="UP000027920">
    <property type="component" value="Unassembled WGS sequence"/>
</dbReference>
<dbReference type="InterPro" id="IPR051150">
    <property type="entry name" value="SWT21/TCAB1_mRNA_Telomere"/>
</dbReference>
<dbReference type="VEuPathDB" id="FungiDB:A1O9_08134"/>
<evidence type="ECO:0000313" key="2">
    <source>
        <dbReference type="EMBL" id="KEF55384.1"/>
    </source>
</evidence>
<organism evidence="2 3">
    <name type="scientific">Exophiala aquamarina CBS 119918</name>
    <dbReference type="NCBI Taxonomy" id="1182545"/>
    <lineage>
        <taxon>Eukaryota</taxon>
        <taxon>Fungi</taxon>
        <taxon>Dikarya</taxon>
        <taxon>Ascomycota</taxon>
        <taxon>Pezizomycotina</taxon>
        <taxon>Eurotiomycetes</taxon>
        <taxon>Chaetothyriomycetidae</taxon>
        <taxon>Chaetothyriales</taxon>
        <taxon>Herpotrichiellaceae</taxon>
        <taxon>Exophiala</taxon>
    </lineage>
</organism>
<reference evidence="2 3" key="1">
    <citation type="submission" date="2013-03" db="EMBL/GenBank/DDBJ databases">
        <title>The Genome Sequence of Exophiala aquamarina CBS 119918.</title>
        <authorList>
            <consortium name="The Broad Institute Genomics Platform"/>
            <person name="Cuomo C."/>
            <person name="de Hoog S."/>
            <person name="Gorbushina A."/>
            <person name="Walker B."/>
            <person name="Young S.K."/>
            <person name="Zeng Q."/>
            <person name="Gargeya S."/>
            <person name="Fitzgerald M."/>
            <person name="Haas B."/>
            <person name="Abouelleil A."/>
            <person name="Allen A.W."/>
            <person name="Alvarado L."/>
            <person name="Arachchi H.M."/>
            <person name="Berlin A.M."/>
            <person name="Chapman S.B."/>
            <person name="Gainer-Dewar J."/>
            <person name="Goldberg J."/>
            <person name="Griggs A."/>
            <person name="Gujja S."/>
            <person name="Hansen M."/>
            <person name="Howarth C."/>
            <person name="Imamovic A."/>
            <person name="Ireland A."/>
            <person name="Larimer J."/>
            <person name="McCowan C."/>
            <person name="Murphy C."/>
            <person name="Pearson M."/>
            <person name="Poon T.W."/>
            <person name="Priest M."/>
            <person name="Roberts A."/>
            <person name="Saif S."/>
            <person name="Shea T."/>
            <person name="Sisk P."/>
            <person name="Sykes S."/>
            <person name="Wortman J."/>
            <person name="Nusbaum C."/>
            <person name="Birren B."/>
        </authorList>
    </citation>
    <scope>NUCLEOTIDE SEQUENCE [LARGE SCALE GENOMIC DNA]</scope>
    <source>
        <strain evidence="2 3">CBS 119918</strain>
    </source>
</reference>
<evidence type="ECO:0008006" key="4">
    <source>
        <dbReference type="Google" id="ProtNLM"/>
    </source>
</evidence>
<dbReference type="EMBL" id="AMGV01000007">
    <property type="protein sequence ID" value="KEF55384.1"/>
    <property type="molecule type" value="Genomic_DNA"/>
</dbReference>
<sequence length="382" mass="41058">MTPKCLARANATNATVDISLHPKSADYYSNVQWSADGTSLIATTARNSIETFIVPPDILEETTGPRELASYCTIVSSDAVNAVVGYPFFDLGNPSTALVLSSRKDLPIRLDSALTGQHTASYSLVNPMTEAYICPNSLIFNYEGDRFVAGSDSLLSVFDLSRPGQQPTSSFPTGPRKRNDSHYNPAINMRGIVSALAIDASSKVLAAGTFSRHVGLYDSIGQGECVGVFCVKGTTADAQIGGAGITQVSWSACGRYLYITERKSDGVIIYDIRKTGQLLSWLQGRCANTNQRMSVDIVTTDVLDDNEVWGGSSDGYVRMWKNAHQQEGSILPTFEFKAHEDVVSATRIHKGGGVIVTTAGQRNSFADDKTAAATSSLKVWAL</sequence>
<dbReference type="HOGENOM" id="CLU_022731_0_0_1"/>
<dbReference type="InterPro" id="IPR015943">
    <property type="entry name" value="WD40/YVTN_repeat-like_dom_sf"/>
</dbReference>
<feature type="region of interest" description="Disordered" evidence="1">
    <location>
        <begin position="161"/>
        <end position="182"/>
    </location>
</feature>
<accession>A0A072P5M2</accession>
<proteinExistence type="predicted"/>
<dbReference type="InterPro" id="IPR036322">
    <property type="entry name" value="WD40_repeat_dom_sf"/>
</dbReference>
<protein>
    <recommendedName>
        <fullName evidence="4">Anaphase-promoting complex subunit 4 WD40 domain-containing protein</fullName>
    </recommendedName>
</protein>
<feature type="compositionally biased region" description="Polar residues" evidence="1">
    <location>
        <begin position="163"/>
        <end position="172"/>
    </location>
</feature>
<name>A0A072P5M2_9EURO</name>
<evidence type="ECO:0000313" key="3">
    <source>
        <dbReference type="Proteomes" id="UP000027920"/>
    </source>
</evidence>
<keyword evidence="3" id="KW-1185">Reference proteome</keyword>
<dbReference type="PANTHER" id="PTHR13211:SF0">
    <property type="entry name" value="TELOMERASE CAJAL BODY PROTEIN 1"/>
    <property type="match status" value="1"/>
</dbReference>
<gene>
    <name evidence="2" type="ORF">A1O9_08134</name>
</gene>
<dbReference type="SUPFAM" id="SSF50978">
    <property type="entry name" value="WD40 repeat-like"/>
    <property type="match status" value="1"/>
</dbReference>
<evidence type="ECO:0000256" key="1">
    <source>
        <dbReference type="SAM" id="MobiDB-lite"/>
    </source>
</evidence>